<dbReference type="SMART" id="SM00360">
    <property type="entry name" value="RRM"/>
    <property type="match status" value="1"/>
</dbReference>
<dbReference type="GO" id="GO:0003723">
    <property type="term" value="F:RNA binding"/>
    <property type="evidence" value="ECO:0007669"/>
    <property type="project" value="UniProtKB-UniRule"/>
</dbReference>
<dbReference type="InterPro" id="IPR034772">
    <property type="entry name" value="CPSF6/7"/>
</dbReference>
<evidence type="ECO:0000313" key="9">
    <source>
        <dbReference type="Ensembl" id="ENSNFUP00015039301.1"/>
    </source>
</evidence>
<evidence type="ECO:0000313" key="10">
    <source>
        <dbReference type="Proteomes" id="UP000694548"/>
    </source>
</evidence>
<dbReference type="GeneTree" id="ENSGT00730000110905"/>
<dbReference type="OrthoDB" id="10065185at2759"/>
<accession>A0A8C6P6X2</accession>
<gene>
    <name evidence="9" type="primary">CPSF7</name>
    <name evidence="8" type="synonym">cpsf7</name>
    <name evidence="8" type="ORF">G4P62_007182</name>
</gene>
<feature type="compositionally biased region" description="Polar residues" evidence="6">
    <location>
        <begin position="175"/>
        <end position="193"/>
    </location>
</feature>
<feature type="compositionally biased region" description="Basic and acidic residues" evidence="6">
    <location>
        <begin position="366"/>
        <end position="406"/>
    </location>
</feature>
<keyword evidence="10" id="KW-1185">Reference proteome</keyword>
<keyword evidence="4" id="KW-0539">Nucleus</keyword>
<dbReference type="SUPFAM" id="SSF54928">
    <property type="entry name" value="RNA-binding domain, RBD"/>
    <property type="match status" value="1"/>
</dbReference>
<name>A0A8C6P6X2_NOTFU</name>
<dbReference type="AlphaFoldDB" id="A0A8C6P6X2"/>
<dbReference type="Proteomes" id="UP000822369">
    <property type="component" value="Chromosome 11"/>
</dbReference>
<proteinExistence type="inferred from homology"/>
<evidence type="ECO:0000256" key="2">
    <source>
        <dbReference type="ARBA" id="ARBA00006265"/>
    </source>
</evidence>
<dbReference type="GO" id="GO:0006397">
    <property type="term" value="P:mRNA processing"/>
    <property type="evidence" value="ECO:0007669"/>
    <property type="project" value="UniProtKB-KW"/>
</dbReference>
<feature type="region of interest" description="Disordered" evidence="6">
    <location>
        <begin position="364"/>
        <end position="444"/>
    </location>
</feature>
<evidence type="ECO:0000256" key="3">
    <source>
        <dbReference type="ARBA" id="ARBA00022664"/>
    </source>
</evidence>
<dbReference type="InterPro" id="IPR012677">
    <property type="entry name" value="Nucleotide-bd_a/b_plait_sf"/>
</dbReference>
<comment type="subcellular location">
    <subcellularLocation>
        <location evidence="1">Nucleus</location>
    </subcellularLocation>
</comment>
<feature type="compositionally biased region" description="Low complexity" evidence="6">
    <location>
        <begin position="1"/>
        <end position="13"/>
    </location>
</feature>
<dbReference type="Ensembl" id="ENSNFUT00015041022.1">
    <property type="protein sequence ID" value="ENSNFUP00015039301.1"/>
    <property type="gene ID" value="ENSNFUG00015018948.1"/>
</dbReference>
<reference evidence="8" key="2">
    <citation type="submission" date="2020-03" db="EMBL/GenBank/DDBJ databases">
        <title>Intra-Species Differences in Population Size shape Life History and Genome Evolution.</title>
        <authorList>
            <person name="Willemsen D."/>
            <person name="Cui R."/>
            <person name="Valenzano D.R."/>
        </authorList>
    </citation>
    <scope>NUCLEOTIDE SEQUENCE</scope>
    <source>
        <strain evidence="8">GRZ</strain>
        <tissue evidence="8">Whole</tissue>
    </source>
</reference>
<protein>
    <submittedName>
        <fullName evidence="9">Cleavage and polyadenylation specific factor 7</fullName>
    </submittedName>
    <submittedName>
        <fullName evidence="8">Transcript variant X1</fullName>
    </submittedName>
</protein>
<evidence type="ECO:0000256" key="6">
    <source>
        <dbReference type="SAM" id="MobiDB-lite"/>
    </source>
</evidence>
<evidence type="ECO:0000256" key="5">
    <source>
        <dbReference type="PROSITE-ProRule" id="PRU00176"/>
    </source>
</evidence>
<reference evidence="9" key="1">
    <citation type="submission" date="2014-08" db="EMBL/GenBank/DDBJ databases">
        <authorList>
            <person name="Senf B."/>
            <person name="Petzold A."/>
            <person name="Downie B.R."/>
            <person name="Koch P."/>
            <person name="Platzer M."/>
        </authorList>
    </citation>
    <scope>NUCLEOTIDE SEQUENCE [LARGE SCALE GENOMIC DNA]</scope>
    <source>
        <strain evidence="9">GRZ</strain>
    </source>
</reference>
<dbReference type="GO" id="GO:0005634">
    <property type="term" value="C:nucleus"/>
    <property type="evidence" value="ECO:0007669"/>
    <property type="project" value="UniProtKB-SubCell"/>
</dbReference>
<dbReference type="Pfam" id="PF25524">
    <property type="entry name" value="RSLD_CPSF6"/>
    <property type="match status" value="1"/>
</dbReference>
<feature type="region of interest" description="Disordered" evidence="6">
    <location>
        <begin position="249"/>
        <end position="284"/>
    </location>
</feature>
<dbReference type="PANTHER" id="PTHR23204">
    <property type="entry name" value="CLEAVAGE AND POLYADENYLATION SPECIFIC FACTOR"/>
    <property type="match status" value="1"/>
</dbReference>
<dbReference type="InterPro" id="IPR000504">
    <property type="entry name" value="RRM_dom"/>
</dbReference>
<feature type="compositionally biased region" description="Pro residues" evidence="6">
    <location>
        <begin position="199"/>
        <end position="227"/>
    </location>
</feature>
<organism evidence="9 10">
    <name type="scientific">Nothobranchius furzeri</name>
    <name type="common">Turquoise killifish</name>
    <dbReference type="NCBI Taxonomy" id="105023"/>
    <lineage>
        <taxon>Eukaryota</taxon>
        <taxon>Metazoa</taxon>
        <taxon>Chordata</taxon>
        <taxon>Craniata</taxon>
        <taxon>Vertebrata</taxon>
        <taxon>Euteleostomi</taxon>
        <taxon>Actinopterygii</taxon>
        <taxon>Neopterygii</taxon>
        <taxon>Teleostei</taxon>
        <taxon>Neoteleostei</taxon>
        <taxon>Acanthomorphata</taxon>
        <taxon>Ovalentaria</taxon>
        <taxon>Atherinomorphae</taxon>
        <taxon>Cyprinodontiformes</taxon>
        <taxon>Nothobranchiidae</taxon>
        <taxon>Nothobranchius</taxon>
    </lineage>
</organism>
<keyword evidence="3" id="KW-0507">mRNA processing</keyword>
<keyword evidence="5" id="KW-0694">RNA-binding</keyword>
<evidence type="ECO:0000256" key="1">
    <source>
        <dbReference type="ARBA" id="ARBA00004123"/>
    </source>
</evidence>
<dbReference type="PROSITE" id="PS50102">
    <property type="entry name" value="RRM"/>
    <property type="match status" value="1"/>
</dbReference>
<dbReference type="InterPro" id="IPR035979">
    <property type="entry name" value="RBD_domain_sf"/>
</dbReference>
<feature type="region of interest" description="Disordered" evidence="6">
    <location>
        <begin position="1"/>
        <end position="20"/>
    </location>
</feature>
<evidence type="ECO:0000256" key="4">
    <source>
        <dbReference type="ARBA" id="ARBA00023242"/>
    </source>
</evidence>
<evidence type="ECO:0000313" key="8">
    <source>
        <dbReference type="EMBL" id="KAF7212062.1"/>
    </source>
</evidence>
<feature type="region of interest" description="Disordered" evidence="6">
    <location>
        <begin position="174"/>
        <end position="227"/>
    </location>
</feature>
<feature type="compositionally biased region" description="Basic and acidic residues" evidence="6">
    <location>
        <begin position="419"/>
        <end position="444"/>
    </location>
</feature>
<sequence length="444" mass="50120">MAAAQPAAEPSSSKNDIDIYSDLHANDEDLEANDLFDAVLTGTVDQDKKTITKEASAKKEDKPKDGNAHKGRDSSVRLSLYIGNFSWWTSDEDLLNIAKRLGVKDVEEIKFAENKVNGLSRGYAEVVVLSENSFKILLEKIPQCHINGEKLVCRYATLQNLSVFEDIANKRMPVQASSDSKESISTQKTSTPVSSQQPRNPPGPPPFPPPSFPPSFPPSPSPFLLQPPPLFPNMPPVMSPLIPPPLFSLHPAQTTGQPPSGFHMSPPFFSQTQERPSRPLYSQPAKLSQSKDDFEELMSRNQTIASSAITKAISGATAGEQQMAMETLLTAIAIIKQSKVHGDERCRALVTSLKDCLVSIQSNCETSRRSREKDRDRDRGRERDHDRDRDRDRERYRDRDRSDSYSREGAGTSRRHREHSWSGDRDKERLRERERHRDYKDRYY</sequence>
<feature type="region of interest" description="Disordered" evidence="6">
    <location>
        <begin position="49"/>
        <end position="72"/>
    </location>
</feature>
<dbReference type="Gene3D" id="3.30.70.330">
    <property type="match status" value="1"/>
</dbReference>
<dbReference type="InterPro" id="IPR057951">
    <property type="entry name" value="CPSF6/7_RSLD_N"/>
</dbReference>
<dbReference type="GeneID" id="107381446"/>
<reference evidence="9" key="3">
    <citation type="submission" date="2025-05" db="UniProtKB">
        <authorList>
            <consortium name="Ensembl"/>
        </authorList>
    </citation>
    <scope>IDENTIFICATION</scope>
</reference>
<feature type="domain" description="RRM" evidence="7">
    <location>
        <begin position="78"/>
        <end position="179"/>
    </location>
</feature>
<dbReference type="Proteomes" id="UP000694548">
    <property type="component" value="Chromosome sgr07"/>
</dbReference>
<evidence type="ECO:0000259" key="7">
    <source>
        <dbReference type="PROSITE" id="PS50102"/>
    </source>
</evidence>
<dbReference type="EMBL" id="JAAVVJ010000011">
    <property type="protein sequence ID" value="KAF7212062.1"/>
    <property type="molecule type" value="Genomic_DNA"/>
</dbReference>
<dbReference type="KEGG" id="nfu:107381446"/>
<comment type="similarity">
    <text evidence="2">Belongs to the RRM CPSF6/7 family.</text>
</comment>